<dbReference type="InterPro" id="IPR006219">
    <property type="entry name" value="DAHP_synth_1"/>
</dbReference>
<keyword evidence="11" id="KW-1185">Reference proteome</keyword>
<sequence>MHSTKLNDVHVNSEEVLITPEELRKQFPLNEHHRQSILQSRDIIADIIHKRDSRLLVITGPCSVHDVEAAKEYGRRLKALHDQYKDTLYIVMRVYFEKPRTTVGWKGLINDPHMDNTFDVTSGLKTARELLLYLTELGLPLATEALDPISPQYLAELFSWSAIGARTTESQTHREMASGLSMPIGFKNGTNGSLDVAINALQSAASSHRFMGINRKGQVALIKTSGNPDGHVILRGGKKPNYDSVNVALCEQQLLGKGLIPALVIDCSHANSSKDHNRQPLVADNVVNQICEGNTSIIGLMLESHLHAGNQSADTPRDELAYGVSVTDACIDWQTTESLLSSMSNKLGLVLSKRVND</sequence>
<dbReference type="PANTHER" id="PTHR21225:SF10">
    <property type="entry name" value="PHOSPHO-2-DEHYDRO-3-DEOXYHEPTONATE ALDOLASE, TYR-SENSITIVE"/>
    <property type="match status" value="1"/>
</dbReference>
<evidence type="ECO:0000256" key="7">
    <source>
        <dbReference type="ARBA" id="ARBA00047508"/>
    </source>
</evidence>
<dbReference type="Gene3D" id="3.20.20.70">
    <property type="entry name" value="Aldolase class I"/>
    <property type="match status" value="1"/>
</dbReference>
<evidence type="ECO:0000256" key="5">
    <source>
        <dbReference type="ARBA" id="ARBA00022679"/>
    </source>
</evidence>
<dbReference type="GO" id="GO:0005737">
    <property type="term" value="C:cytoplasm"/>
    <property type="evidence" value="ECO:0007669"/>
    <property type="project" value="TreeGrafter"/>
</dbReference>
<dbReference type="InterPro" id="IPR006218">
    <property type="entry name" value="DAHP1/KDSA"/>
</dbReference>
<dbReference type="RefSeq" id="WP_136736448.1">
    <property type="nucleotide sequence ID" value="NZ_SWDB01000030.1"/>
</dbReference>
<dbReference type="NCBIfam" id="NF009395">
    <property type="entry name" value="PRK12755.1"/>
    <property type="match status" value="1"/>
</dbReference>
<comment type="catalytic activity">
    <reaction evidence="7 8">
        <text>D-erythrose 4-phosphate + phosphoenolpyruvate + H2O = 7-phospho-2-dehydro-3-deoxy-D-arabino-heptonate + phosphate</text>
        <dbReference type="Rhea" id="RHEA:14717"/>
        <dbReference type="ChEBI" id="CHEBI:15377"/>
        <dbReference type="ChEBI" id="CHEBI:16897"/>
        <dbReference type="ChEBI" id="CHEBI:43474"/>
        <dbReference type="ChEBI" id="CHEBI:58394"/>
        <dbReference type="ChEBI" id="CHEBI:58702"/>
        <dbReference type="EC" id="2.5.1.54"/>
    </reaction>
</comment>
<evidence type="ECO:0000256" key="1">
    <source>
        <dbReference type="ARBA" id="ARBA00003726"/>
    </source>
</evidence>
<dbReference type="AlphaFoldDB" id="A0A4V5NUA8"/>
<dbReference type="UniPathway" id="UPA00053">
    <property type="reaction ID" value="UER00084"/>
</dbReference>
<comment type="caution">
    <text evidence="10">The sequence shown here is derived from an EMBL/GenBank/DDBJ whole genome shotgun (WGS) entry which is preliminary data.</text>
</comment>
<evidence type="ECO:0000256" key="2">
    <source>
        <dbReference type="ARBA" id="ARBA00004688"/>
    </source>
</evidence>
<evidence type="ECO:0000313" key="10">
    <source>
        <dbReference type="EMBL" id="TKB44197.1"/>
    </source>
</evidence>
<organism evidence="10 11">
    <name type="scientific">Thalassotalea mangrovi</name>
    <dbReference type="NCBI Taxonomy" id="2572245"/>
    <lineage>
        <taxon>Bacteria</taxon>
        <taxon>Pseudomonadati</taxon>
        <taxon>Pseudomonadota</taxon>
        <taxon>Gammaproteobacteria</taxon>
        <taxon>Alteromonadales</taxon>
        <taxon>Colwelliaceae</taxon>
        <taxon>Thalassotalea</taxon>
    </lineage>
</organism>
<feature type="domain" description="DAHP synthetase I/KDSA" evidence="9">
    <location>
        <begin position="46"/>
        <end position="339"/>
    </location>
</feature>
<dbReference type="OrthoDB" id="9807331at2"/>
<comment type="function">
    <text evidence="1 8">Stereospecific condensation of phosphoenolpyruvate (PEP) and D-erythrose-4-phosphate (E4P) giving rise to 3-deoxy-D-arabino-heptulosonate-7-phosphate (DAHP).</text>
</comment>
<keyword evidence="4 8" id="KW-0028">Amino-acid biosynthesis</keyword>
<dbReference type="EMBL" id="SWDB01000030">
    <property type="protein sequence ID" value="TKB44197.1"/>
    <property type="molecule type" value="Genomic_DNA"/>
</dbReference>
<protein>
    <recommendedName>
        <fullName evidence="8">Phospho-2-dehydro-3-deoxyheptonate aldolase</fullName>
        <ecNumber evidence="8">2.5.1.54</ecNumber>
    </recommendedName>
</protein>
<dbReference type="GO" id="GO:0009423">
    <property type="term" value="P:chorismate biosynthetic process"/>
    <property type="evidence" value="ECO:0007669"/>
    <property type="project" value="UniProtKB-UniPathway"/>
</dbReference>
<dbReference type="SUPFAM" id="SSF51569">
    <property type="entry name" value="Aldolase"/>
    <property type="match status" value="1"/>
</dbReference>
<gene>
    <name evidence="10" type="ORF">E8M12_12310</name>
</gene>
<dbReference type="Pfam" id="PF00793">
    <property type="entry name" value="DAHP_synth_1"/>
    <property type="match status" value="1"/>
</dbReference>
<reference evidence="10 11" key="1">
    <citation type="submission" date="2019-04" db="EMBL/GenBank/DDBJ databases">
        <title>Thalassotalea guangxiensis sp. nov., isolated from sediment of the coastal wetland.</title>
        <authorList>
            <person name="Zheng S."/>
            <person name="Zhang D."/>
        </authorList>
    </citation>
    <scope>NUCLEOTIDE SEQUENCE [LARGE SCALE GENOMIC DNA]</scope>
    <source>
        <strain evidence="10 11">ZS-4</strain>
    </source>
</reference>
<evidence type="ECO:0000313" key="11">
    <source>
        <dbReference type="Proteomes" id="UP000307999"/>
    </source>
</evidence>
<keyword evidence="5 8" id="KW-0808">Transferase</keyword>
<dbReference type="GO" id="GO:0003849">
    <property type="term" value="F:3-deoxy-7-phosphoheptulonate synthase activity"/>
    <property type="evidence" value="ECO:0007669"/>
    <property type="project" value="UniProtKB-EC"/>
</dbReference>
<name>A0A4V5NUA8_9GAMM</name>
<evidence type="ECO:0000256" key="4">
    <source>
        <dbReference type="ARBA" id="ARBA00022605"/>
    </source>
</evidence>
<proteinExistence type="inferred from homology"/>
<dbReference type="GO" id="GO:0009073">
    <property type="term" value="P:aromatic amino acid family biosynthetic process"/>
    <property type="evidence" value="ECO:0007669"/>
    <property type="project" value="UniProtKB-KW"/>
</dbReference>
<dbReference type="GO" id="GO:0042802">
    <property type="term" value="F:identical protein binding"/>
    <property type="evidence" value="ECO:0007669"/>
    <property type="project" value="UniProtKB-ARBA"/>
</dbReference>
<dbReference type="EC" id="2.5.1.54" evidence="8"/>
<dbReference type="PIRSF" id="PIRSF001361">
    <property type="entry name" value="DAHP_synthase"/>
    <property type="match status" value="1"/>
</dbReference>
<comment type="pathway">
    <text evidence="2 8">Metabolic intermediate biosynthesis; chorismate biosynthesis; chorismate from D-erythrose 4-phosphate and phosphoenolpyruvate: step 1/7.</text>
</comment>
<comment type="similarity">
    <text evidence="3 8">Belongs to the class-I DAHP synthase family.</text>
</comment>
<evidence type="ECO:0000256" key="6">
    <source>
        <dbReference type="ARBA" id="ARBA00023141"/>
    </source>
</evidence>
<dbReference type="InterPro" id="IPR013785">
    <property type="entry name" value="Aldolase_TIM"/>
</dbReference>
<dbReference type="PANTHER" id="PTHR21225">
    <property type="entry name" value="PHOSPHO-2-DEHYDRO-3-DEOXYHEPTONATE ALDOLASE DAHP SYNTHETASE"/>
    <property type="match status" value="1"/>
</dbReference>
<dbReference type="Proteomes" id="UP000307999">
    <property type="component" value="Unassembled WGS sequence"/>
</dbReference>
<dbReference type="FunFam" id="3.20.20.70:FF:000005">
    <property type="entry name" value="Phospho-2-dehydro-3-deoxyheptonate aldolase"/>
    <property type="match status" value="1"/>
</dbReference>
<accession>A0A4V5NUA8</accession>
<evidence type="ECO:0000256" key="8">
    <source>
        <dbReference type="PIRNR" id="PIRNR001361"/>
    </source>
</evidence>
<evidence type="ECO:0000259" key="9">
    <source>
        <dbReference type="Pfam" id="PF00793"/>
    </source>
</evidence>
<dbReference type="NCBIfam" id="TIGR00034">
    <property type="entry name" value="aroFGH"/>
    <property type="match status" value="1"/>
</dbReference>
<keyword evidence="6 8" id="KW-0057">Aromatic amino acid biosynthesis</keyword>
<dbReference type="GO" id="GO:0008652">
    <property type="term" value="P:amino acid biosynthetic process"/>
    <property type="evidence" value="ECO:0007669"/>
    <property type="project" value="UniProtKB-KW"/>
</dbReference>
<evidence type="ECO:0000256" key="3">
    <source>
        <dbReference type="ARBA" id="ARBA00007985"/>
    </source>
</evidence>